<keyword evidence="2" id="KW-0503">Monooxygenase</keyword>
<dbReference type="Gene3D" id="3.30.70.100">
    <property type="match status" value="1"/>
</dbReference>
<evidence type="ECO:0000313" key="2">
    <source>
        <dbReference type="EMBL" id="NYZ20346.1"/>
    </source>
</evidence>
<dbReference type="RefSeq" id="WP_180282099.1">
    <property type="nucleotide sequence ID" value="NZ_JABFDB010000006.1"/>
</dbReference>
<dbReference type="PROSITE" id="PS51725">
    <property type="entry name" value="ABM"/>
    <property type="match status" value="1"/>
</dbReference>
<reference evidence="2 3" key="1">
    <citation type="submission" date="2020-05" db="EMBL/GenBank/DDBJ databases">
        <title>Azospirillum oleiclasticum sp. nov, a nitrogen-fixing and heavy crude oil-emulsifying bacterium isolated from the crude oil of Yumen Oilfield.</title>
        <authorList>
            <person name="Wu D."/>
            <person name="Cai M."/>
            <person name="Zhang X."/>
        </authorList>
    </citation>
    <scope>NUCLEOTIDE SEQUENCE [LARGE SCALE GENOMIC DNA]</scope>
    <source>
        <strain evidence="2 3">ROY-1-1-2</strain>
    </source>
</reference>
<dbReference type="EMBL" id="JABFDB010000006">
    <property type="protein sequence ID" value="NYZ20346.1"/>
    <property type="molecule type" value="Genomic_DNA"/>
</dbReference>
<keyword evidence="2" id="KW-0560">Oxidoreductase</keyword>
<sequence>MIVETALLDVRPGQTDAFEAAMAEARPLIAATPGFRGMEVRRCLERPDRYLLLVRWERLEDHTVGFRGSERYQRWRALLHHFYDPFPTVEHYGAPVVAVPDPTG</sequence>
<dbReference type="SUPFAM" id="SSF54909">
    <property type="entry name" value="Dimeric alpha+beta barrel"/>
    <property type="match status" value="1"/>
</dbReference>
<comment type="caution">
    <text evidence="2">The sequence shown here is derived from an EMBL/GenBank/DDBJ whole genome shotgun (WGS) entry which is preliminary data.</text>
</comment>
<dbReference type="Pfam" id="PF03992">
    <property type="entry name" value="ABM"/>
    <property type="match status" value="1"/>
</dbReference>
<dbReference type="GO" id="GO:0004497">
    <property type="term" value="F:monooxygenase activity"/>
    <property type="evidence" value="ECO:0007669"/>
    <property type="project" value="UniProtKB-KW"/>
</dbReference>
<evidence type="ECO:0000313" key="3">
    <source>
        <dbReference type="Proteomes" id="UP000584642"/>
    </source>
</evidence>
<organism evidence="2 3">
    <name type="scientific">Azospirillum oleiclasticum</name>
    <dbReference type="NCBI Taxonomy" id="2735135"/>
    <lineage>
        <taxon>Bacteria</taxon>
        <taxon>Pseudomonadati</taxon>
        <taxon>Pseudomonadota</taxon>
        <taxon>Alphaproteobacteria</taxon>
        <taxon>Rhodospirillales</taxon>
        <taxon>Azospirillaceae</taxon>
        <taxon>Azospirillum</taxon>
    </lineage>
</organism>
<dbReference type="InterPro" id="IPR011008">
    <property type="entry name" value="Dimeric_a/b-barrel"/>
</dbReference>
<feature type="domain" description="ABM" evidence="1">
    <location>
        <begin position="2"/>
        <end position="91"/>
    </location>
</feature>
<proteinExistence type="predicted"/>
<accession>A0ABX2TAQ7</accession>
<dbReference type="Proteomes" id="UP000584642">
    <property type="component" value="Unassembled WGS sequence"/>
</dbReference>
<gene>
    <name evidence="2" type="ORF">HND93_11530</name>
</gene>
<keyword evidence="3" id="KW-1185">Reference proteome</keyword>
<dbReference type="InterPro" id="IPR007138">
    <property type="entry name" value="ABM_dom"/>
</dbReference>
<protein>
    <submittedName>
        <fullName evidence="2">Antibiotic biosynthesis monooxygenase</fullName>
    </submittedName>
</protein>
<name>A0ABX2TAQ7_9PROT</name>
<evidence type="ECO:0000259" key="1">
    <source>
        <dbReference type="PROSITE" id="PS51725"/>
    </source>
</evidence>